<dbReference type="GO" id="GO:0005783">
    <property type="term" value="C:endoplasmic reticulum"/>
    <property type="evidence" value="ECO:0007669"/>
    <property type="project" value="TreeGrafter"/>
</dbReference>
<evidence type="ECO:0000256" key="3">
    <source>
        <dbReference type="ARBA" id="ARBA00023002"/>
    </source>
</evidence>
<dbReference type="PRINTS" id="PR00081">
    <property type="entry name" value="GDHRDH"/>
</dbReference>
<dbReference type="PANTHER" id="PTHR44169">
    <property type="entry name" value="NADPH-DEPENDENT 1-ACYLDIHYDROXYACETONE PHOSPHATE REDUCTASE"/>
    <property type="match status" value="1"/>
</dbReference>
<evidence type="ECO:0008006" key="7">
    <source>
        <dbReference type="Google" id="ProtNLM"/>
    </source>
</evidence>
<keyword evidence="2" id="KW-0521">NADP</keyword>
<dbReference type="PROSITE" id="PS00061">
    <property type="entry name" value="ADH_SHORT"/>
    <property type="match status" value="1"/>
</dbReference>
<protein>
    <recommendedName>
        <fullName evidence="7">Hydroxybutyrate dehydrogenase</fullName>
    </recommendedName>
</protein>
<keyword evidence="3" id="KW-0560">Oxidoreductase</keyword>
<proteinExistence type="inferred from homology"/>
<name>A0A6A5YQG7_9PLEO</name>
<organism evidence="5 6">
    <name type="scientific">Lophiotrema nucula</name>
    <dbReference type="NCBI Taxonomy" id="690887"/>
    <lineage>
        <taxon>Eukaryota</taxon>
        <taxon>Fungi</taxon>
        <taxon>Dikarya</taxon>
        <taxon>Ascomycota</taxon>
        <taxon>Pezizomycotina</taxon>
        <taxon>Dothideomycetes</taxon>
        <taxon>Pleosporomycetidae</taxon>
        <taxon>Pleosporales</taxon>
        <taxon>Lophiotremataceae</taxon>
        <taxon>Lophiotrema</taxon>
    </lineage>
</organism>
<dbReference type="OrthoDB" id="2102561at2759"/>
<evidence type="ECO:0000313" key="5">
    <source>
        <dbReference type="EMBL" id="KAF2108438.1"/>
    </source>
</evidence>
<dbReference type="GO" id="GO:0019433">
    <property type="term" value="P:triglyceride catabolic process"/>
    <property type="evidence" value="ECO:0007669"/>
    <property type="project" value="TreeGrafter"/>
</dbReference>
<comment type="similarity">
    <text evidence="1 4">Belongs to the short-chain dehydrogenases/reductases (SDR) family.</text>
</comment>
<dbReference type="InterPro" id="IPR020904">
    <property type="entry name" value="Sc_DH/Rdtase_CS"/>
</dbReference>
<dbReference type="GO" id="GO:0004806">
    <property type="term" value="F:triacylglycerol lipase activity"/>
    <property type="evidence" value="ECO:0007669"/>
    <property type="project" value="TreeGrafter"/>
</dbReference>
<sequence>MSSDGKTVFITGCTDGGIGNALAKVLHERGFHIFAGVRDLKKIPALKDLPHVTPVILDVTKADQIKAAVKTVADATGGKLDVLINNAAINNFMPLLDERLDTIRGLFEVNFIGPIAITQAFAPLLIEAKGLAVFITSIAGYINTPYMGPYSASKRGLELVADALRLELAPFDVGVLSVVTGAVQSNGQTYFDDLRLPEGSLYKPIEETIRKRAQGSDGVERMPTTDYAGPVVDEIVKRTTGSFWYGGSADMVRNMKTNVDVPFNVMDAHMSQGNGLDVLKK</sequence>
<dbReference type="CDD" id="cd05374">
    <property type="entry name" value="17beta-HSD-like_SDR_c"/>
    <property type="match status" value="1"/>
</dbReference>
<evidence type="ECO:0000256" key="2">
    <source>
        <dbReference type="ARBA" id="ARBA00022857"/>
    </source>
</evidence>
<keyword evidence="6" id="KW-1185">Reference proteome</keyword>
<dbReference type="InterPro" id="IPR002347">
    <property type="entry name" value="SDR_fam"/>
</dbReference>
<dbReference type="SUPFAM" id="SSF51735">
    <property type="entry name" value="NAD(P)-binding Rossmann-fold domains"/>
    <property type="match status" value="1"/>
</dbReference>
<evidence type="ECO:0000313" key="6">
    <source>
        <dbReference type="Proteomes" id="UP000799770"/>
    </source>
</evidence>
<dbReference type="AlphaFoldDB" id="A0A6A5YQG7"/>
<dbReference type="GO" id="GO:0000140">
    <property type="term" value="F:acylglycerone-phosphate reductase (NADP+) activity"/>
    <property type="evidence" value="ECO:0007669"/>
    <property type="project" value="TreeGrafter"/>
</dbReference>
<dbReference type="InterPro" id="IPR036291">
    <property type="entry name" value="NAD(P)-bd_dom_sf"/>
</dbReference>
<reference evidence="5" key="1">
    <citation type="journal article" date="2020" name="Stud. Mycol.">
        <title>101 Dothideomycetes genomes: a test case for predicting lifestyles and emergence of pathogens.</title>
        <authorList>
            <person name="Haridas S."/>
            <person name="Albert R."/>
            <person name="Binder M."/>
            <person name="Bloem J."/>
            <person name="Labutti K."/>
            <person name="Salamov A."/>
            <person name="Andreopoulos B."/>
            <person name="Baker S."/>
            <person name="Barry K."/>
            <person name="Bills G."/>
            <person name="Bluhm B."/>
            <person name="Cannon C."/>
            <person name="Castanera R."/>
            <person name="Culley D."/>
            <person name="Daum C."/>
            <person name="Ezra D."/>
            <person name="Gonzalez J."/>
            <person name="Henrissat B."/>
            <person name="Kuo A."/>
            <person name="Liang C."/>
            <person name="Lipzen A."/>
            <person name="Lutzoni F."/>
            <person name="Magnuson J."/>
            <person name="Mondo S."/>
            <person name="Nolan M."/>
            <person name="Ohm R."/>
            <person name="Pangilinan J."/>
            <person name="Park H.-J."/>
            <person name="Ramirez L."/>
            <person name="Alfaro M."/>
            <person name="Sun H."/>
            <person name="Tritt A."/>
            <person name="Yoshinaga Y."/>
            <person name="Zwiers L.-H."/>
            <person name="Turgeon B."/>
            <person name="Goodwin S."/>
            <person name="Spatafora J."/>
            <person name="Crous P."/>
            <person name="Grigoriev I."/>
        </authorList>
    </citation>
    <scope>NUCLEOTIDE SEQUENCE</scope>
    <source>
        <strain evidence="5">CBS 627.86</strain>
    </source>
</reference>
<dbReference type="Gene3D" id="3.40.50.720">
    <property type="entry name" value="NAD(P)-binding Rossmann-like Domain"/>
    <property type="match status" value="1"/>
</dbReference>
<dbReference type="PANTHER" id="PTHR44169:SF6">
    <property type="entry name" value="NADPH-DEPENDENT 1-ACYLDIHYDROXYACETONE PHOSPHATE REDUCTASE"/>
    <property type="match status" value="1"/>
</dbReference>
<evidence type="ECO:0000256" key="1">
    <source>
        <dbReference type="ARBA" id="ARBA00006484"/>
    </source>
</evidence>
<dbReference type="EMBL" id="ML977347">
    <property type="protein sequence ID" value="KAF2108438.1"/>
    <property type="molecule type" value="Genomic_DNA"/>
</dbReference>
<accession>A0A6A5YQG7</accession>
<evidence type="ECO:0000256" key="4">
    <source>
        <dbReference type="RuleBase" id="RU000363"/>
    </source>
</evidence>
<dbReference type="Proteomes" id="UP000799770">
    <property type="component" value="Unassembled WGS sequence"/>
</dbReference>
<dbReference type="Pfam" id="PF00106">
    <property type="entry name" value="adh_short"/>
    <property type="match status" value="1"/>
</dbReference>
<gene>
    <name evidence="5" type="ORF">BDV96DRAFT_616274</name>
</gene>
<dbReference type="PRINTS" id="PR00080">
    <property type="entry name" value="SDRFAMILY"/>
</dbReference>
<dbReference type="GO" id="GO:0005811">
    <property type="term" value="C:lipid droplet"/>
    <property type="evidence" value="ECO:0007669"/>
    <property type="project" value="TreeGrafter"/>
</dbReference>
<dbReference type="GO" id="GO:0006654">
    <property type="term" value="P:phosphatidic acid biosynthetic process"/>
    <property type="evidence" value="ECO:0007669"/>
    <property type="project" value="TreeGrafter"/>
</dbReference>